<dbReference type="PANTHER" id="PTHR33908:SF11">
    <property type="entry name" value="MEMBRANE PROTEIN"/>
    <property type="match status" value="1"/>
</dbReference>
<evidence type="ECO:0008006" key="11">
    <source>
        <dbReference type="Google" id="ProtNLM"/>
    </source>
</evidence>
<protein>
    <recommendedName>
        <fullName evidence="11">Glycosyltransferase RgtA/B/C/D-like domain-containing protein</fullName>
    </recommendedName>
</protein>
<feature type="transmembrane region" description="Helical" evidence="8">
    <location>
        <begin position="153"/>
        <end position="172"/>
    </location>
</feature>
<accession>A0A3G9IQZ0</accession>
<keyword evidence="3" id="KW-0328">Glycosyltransferase</keyword>
<dbReference type="InterPro" id="IPR050297">
    <property type="entry name" value="LipidA_mod_glycosyltrf_83"/>
</dbReference>
<proteinExistence type="predicted"/>
<dbReference type="PANTHER" id="PTHR33908">
    <property type="entry name" value="MANNOSYLTRANSFERASE YKCB-RELATED"/>
    <property type="match status" value="1"/>
</dbReference>
<keyword evidence="6 8" id="KW-1133">Transmembrane helix</keyword>
<feature type="transmembrane region" description="Helical" evidence="8">
    <location>
        <begin position="389"/>
        <end position="408"/>
    </location>
</feature>
<feature type="transmembrane region" description="Helical" evidence="8">
    <location>
        <begin position="292"/>
        <end position="311"/>
    </location>
</feature>
<gene>
    <name evidence="9" type="ORF">Back2_03380</name>
</gene>
<feature type="transmembrane region" description="Helical" evidence="8">
    <location>
        <begin position="323"/>
        <end position="342"/>
    </location>
</feature>
<evidence type="ECO:0000256" key="6">
    <source>
        <dbReference type="ARBA" id="ARBA00022989"/>
    </source>
</evidence>
<evidence type="ECO:0000256" key="3">
    <source>
        <dbReference type="ARBA" id="ARBA00022676"/>
    </source>
</evidence>
<reference evidence="9 10" key="1">
    <citation type="submission" date="2018-11" db="EMBL/GenBank/DDBJ databases">
        <title>Complete genome sequence of Nocardioides baekrokdamisoli strain KCTC 39748.</title>
        <authorList>
            <person name="Kang S.W."/>
            <person name="Lee K.C."/>
            <person name="Kim K.K."/>
            <person name="Kim J.S."/>
            <person name="Kim D.S."/>
            <person name="Ko S.H."/>
            <person name="Yang S.H."/>
            <person name="Shin Y.K."/>
            <person name="Lee J.S."/>
        </authorList>
    </citation>
    <scope>NUCLEOTIDE SEQUENCE [LARGE SCALE GENOMIC DNA]</scope>
    <source>
        <strain evidence="9 10">KCTC 39748</strain>
    </source>
</reference>
<feature type="transmembrane region" description="Helical" evidence="8">
    <location>
        <begin position="127"/>
        <end position="147"/>
    </location>
</feature>
<dbReference type="AlphaFoldDB" id="A0A3G9IQZ0"/>
<keyword evidence="4" id="KW-0808">Transferase</keyword>
<feature type="transmembrane region" description="Helical" evidence="8">
    <location>
        <begin position="224"/>
        <end position="244"/>
    </location>
</feature>
<evidence type="ECO:0000313" key="9">
    <source>
        <dbReference type="EMBL" id="BBH16051.1"/>
    </source>
</evidence>
<keyword evidence="5 8" id="KW-0812">Transmembrane</keyword>
<evidence type="ECO:0000256" key="1">
    <source>
        <dbReference type="ARBA" id="ARBA00004651"/>
    </source>
</evidence>
<comment type="subcellular location">
    <subcellularLocation>
        <location evidence="1">Cell membrane</location>
        <topology evidence="1">Multi-pass membrane protein</topology>
    </subcellularLocation>
</comment>
<feature type="transmembrane region" description="Helical" evidence="8">
    <location>
        <begin position="21"/>
        <end position="40"/>
    </location>
</feature>
<keyword evidence="7 8" id="KW-0472">Membrane</keyword>
<evidence type="ECO:0000256" key="8">
    <source>
        <dbReference type="SAM" id="Phobius"/>
    </source>
</evidence>
<evidence type="ECO:0000313" key="10">
    <source>
        <dbReference type="Proteomes" id="UP000271573"/>
    </source>
</evidence>
<evidence type="ECO:0000256" key="7">
    <source>
        <dbReference type="ARBA" id="ARBA00023136"/>
    </source>
</evidence>
<evidence type="ECO:0000256" key="5">
    <source>
        <dbReference type="ARBA" id="ARBA00022692"/>
    </source>
</evidence>
<dbReference type="KEGG" id="nbe:Back2_03380"/>
<feature type="transmembrane region" description="Helical" evidence="8">
    <location>
        <begin position="92"/>
        <end position="115"/>
    </location>
</feature>
<name>A0A3G9IQZ0_9ACTN</name>
<organism evidence="9 10">
    <name type="scientific">Nocardioides baekrokdamisoli</name>
    <dbReference type="NCBI Taxonomy" id="1804624"/>
    <lineage>
        <taxon>Bacteria</taxon>
        <taxon>Bacillati</taxon>
        <taxon>Actinomycetota</taxon>
        <taxon>Actinomycetes</taxon>
        <taxon>Propionibacteriales</taxon>
        <taxon>Nocardioidaceae</taxon>
        <taxon>Nocardioides</taxon>
    </lineage>
</organism>
<keyword evidence="10" id="KW-1185">Reference proteome</keyword>
<dbReference type="GO" id="GO:0009103">
    <property type="term" value="P:lipopolysaccharide biosynthetic process"/>
    <property type="evidence" value="ECO:0007669"/>
    <property type="project" value="UniProtKB-ARBA"/>
</dbReference>
<dbReference type="GO" id="GO:0005886">
    <property type="term" value="C:plasma membrane"/>
    <property type="evidence" value="ECO:0007669"/>
    <property type="project" value="UniProtKB-SubCell"/>
</dbReference>
<sequence length="544" mass="58716">MRIRLWTMLDATPAGRRVPGTVPVFLVGVALGAVASAWAVHRGINMDYGDSMAHLTIARRIVDSKTPGLQQLGTVWLPLPHLLLLPLVMNLWLWHTGIAACILGSLCLGATSAGLYRIMARLDFDGIGRLVGLSILLTNLSLLYACTEALTEPVLIACIVCCLAGLAGWTFAPRRLSGGELSVFAGIPAAGAVLSRYEGWALVLSGALYVGIVSWRRRDTWRQILVCCFAFAVVPAASVGWWLAYNMAWYGNPLEFLTGPYSAAAFTQTFIQQGLLSTKGNLGLSTEVYVEALVQTSGLVPMLLGVLGALVMTVRWGLSNRALLIWLAGTSSVFLLFSLTTGQHIMVNPASAPPGADYNNRYALSAVPWFALLTAFLVGSSRGFRRTRIAGSVVIIALMVGQVAYWLGDPRDRLSVINEGESGHVAFVGVKAAATWLRTHYDGGDILMDESSDKLAIAPVLGIPMNQIYNRSSGAGFEEAIADPATHVRWVFMHTALPKNLSTQSAYDHVAIVLLKDPGFTMRFKLVYSQDGFGIYRRTGSDHG</sequence>
<dbReference type="EMBL" id="AP019307">
    <property type="protein sequence ID" value="BBH16051.1"/>
    <property type="molecule type" value="Genomic_DNA"/>
</dbReference>
<feature type="transmembrane region" description="Helical" evidence="8">
    <location>
        <begin position="362"/>
        <end position="380"/>
    </location>
</feature>
<evidence type="ECO:0000256" key="2">
    <source>
        <dbReference type="ARBA" id="ARBA00022475"/>
    </source>
</evidence>
<dbReference type="Proteomes" id="UP000271573">
    <property type="component" value="Chromosome"/>
</dbReference>
<dbReference type="GO" id="GO:0016763">
    <property type="term" value="F:pentosyltransferase activity"/>
    <property type="evidence" value="ECO:0007669"/>
    <property type="project" value="TreeGrafter"/>
</dbReference>
<keyword evidence="2" id="KW-1003">Cell membrane</keyword>
<evidence type="ECO:0000256" key="4">
    <source>
        <dbReference type="ARBA" id="ARBA00022679"/>
    </source>
</evidence>